<dbReference type="InterPro" id="IPR036505">
    <property type="entry name" value="Amidase/PGRP_sf"/>
</dbReference>
<comment type="similarity">
    <text evidence="1">Belongs to the N-acetylmuramoyl-L-alanine amidase 2 family.</text>
</comment>
<evidence type="ECO:0008006" key="9">
    <source>
        <dbReference type="Google" id="ProtNLM"/>
    </source>
</evidence>
<feature type="domain" description="Peptidoglycan recognition protein family" evidence="6">
    <location>
        <begin position="46"/>
        <end position="190"/>
    </location>
</feature>
<evidence type="ECO:0000256" key="2">
    <source>
        <dbReference type="ARBA" id="ARBA00022588"/>
    </source>
</evidence>
<accession>A0AAW2ESN5</accession>
<name>A0AAW2ESN5_9HYME</name>
<organism evidence="7 8">
    <name type="scientific">Cardiocondyla obscurior</name>
    <dbReference type="NCBI Taxonomy" id="286306"/>
    <lineage>
        <taxon>Eukaryota</taxon>
        <taxon>Metazoa</taxon>
        <taxon>Ecdysozoa</taxon>
        <taxon>Arthropoda</taxon>
        <taxon>Hexapoda</taxon>
        <taxon>Insecta</taxon>
        <taxon>Pterygota</taxon>
        <taxon>Neoptera</taxon>
        <taxon>Endopterygota</taxon>
        <taxon>Hymenoptera</taxon>
        <taxon>Apocrita</taxon>
        <taxon>Aculeata</taxon>
        <taxon>Formicoidea</taxon>
        <taxon>Formicidae</taxon>
        <taxon>Myrmicinae</taxon>
        <taxon>Cardiocondyla</taxon>
    </lineage>
</organism>
<keyword evidence="3" id="KW-0391">Immunity</keyword>
<dbReference type="SMART" id="SM00701">
    <property type="entry name" value="PGRP"/>
    <property type="match status" value="2"/>
</dbReference>
<dbReference type="GO" id="GO:0008745">
    <property type="term" value="F:N-acetylmuramoyl-L-alanine amidase activity"/>
    <property type="evidence" value="ECO:0007669"/>
    <property type="project" value="InterPro"/>
</dbReference>
<dbReference type="GO" id="GO:0009253">
    <property type="term" value="P:peptidoglycan catabolic process"/>
    <property type="evidence" value="ECO:0007669"/>
    <property type="project" value="InterPro"/>
</dbReference>
<dbReference type="GO" id="GO:0008270">
    <property type="term" value="F:zinc ion binding"/>
    <property type="evidence" value="ECO:0007669"/>
    <property type="project" value="InterPro"/>
</dbReference>
<protein>
    <recommendedName>
        <fullName evidence="9">Peptidoglycan recognition protein</fullName>
    </recommendedName>
</protein>
<feature type="domain" description="N-acetylmuramoyl-L-alanine amidase" evidence="5">
    <location>
        <begin position="257"/>
        <end position="392"/>
    </location>
</feature>
<keyword evidence="4" id="KW-0732">Signal</keyword>
<dbReference type="Gene3D" id="3.40.80.10">
    <property type="entry name" value="Peptidoglycan recognition protein-like"/>
    <property type="match status" value="2"/>
</dbReference>
<dbReference type="InterPro" id="IPR006619">
    <property type="entry name" value="PGRP_domain_met/bac"/>
</dbReference>
<dbReference type="PROSITE" id="PS51257">
    <property type="entry name" value="PROKAR_LIPOPROTEIN"/>
    <property type="match status" value="1"/>
</dbReference>
<feature type="chain" id="PRO_5043531154" description="Peptidoglycan recognition protein" evidence="4">
    <location>
        <begin position="28"/>
        <end position="410"/>
    </location>
</feature>
<dbReference type="Proteomes" id="UP001430953">
    <property type="component" value="Unassembled WGS sequence"/>
</dbReference>
<dbReference type="SUPFAM" id="SSF55846">
    <property type="entry name" value="N-acetylmuramoyl-L-alanine amidase-like"/>
    <property type="match status" value="2"/>
</dbReference>
<evidence type="ECO:0000256" key="1">
    <source>
        <dbReference type="ARBA" id="ARBA00007553"/>
    </source>
</evidence>
<dbReference type="PANTHER" id="PTHR11022:SF41">
    <property type="entry name" value="PEPTIDOGLYCAN-RECOGNITION PROTEIN LC-RELATED"/>
    <property type="match status" value="1"/>
</dbReference>
<dbReference type="FunFam" id="3.40.80.10:FF:000001">
    <property type="entry name" value="Peptidoglycan recognition protein 1"/>
    <property type="match status" value="2"/>
</dbReference>
<evidence type="ECO:0000256" key="4">
    <source>
        <dbReference type="SAM" id="SignalP"/>
    </source>
</evidence>
<dbReference type="GO" id="GO:0045087">
    <property type="term" value="P:innate immune response"/>
    <property type="evidence" value="ECO:0007669"/>
    <property type="project" value="UniProtKB-KW"/>
</dbReference>
<keyword evidence="8" id="KW-1185">Reference proteome</keyword>
<dbReference type="SMART" id="SM00644">
    <property type="entry name" value="Ami_2"/>
    <property type="match status" value="2"/>
</dbReference>
<evidence type="ECO:0000313" key="7">
    <source>
        <dbReference type="EMBL" id="KAL0105401.1"/>
    </source>
</evidence>
<reference evidence="7 8" key="1">
    <citation type="submission" date="2023-03" db="EMBL/GenBank/DDBJ databases">
        <title>High recombination rates correlate with genetic variation in Cardiocondyla obscurior ants.</title>
        <authorList>
            <person name="Errbii M."/>
        </authorList>
    </citation>
    <scope>NUCLEOTIDE SEQUENCE [LARGE SCALE GENOMIC DNA]</scope>
    <source>
        <strain evidence="7">Alpha-2009</strain>
        <tissue evidence="7">Whole body</tissue>
    </source>
</reference>
<dbReference type="InterPro" id="IPR015510">
    <property type="entry name" value="PGRP"/>
</dbReference>
<feature type="signal peptide" evidence="4">
    <location>
        <begin position="1"/>
        <end position="27"/>
    </location>
</feature>
<feature type="domain" description="Peptidoglycan recognition protein family" evidence="6">
    <location>
        <begin position="242"/>
        <end position="386"/>
    </location>
</feature>
<feature type="domain" description="N-acetylmuramoyl-L-alanine amidase" evidence="5">
    <location>
        <begin position="57"/>
        <end position="196"/>
    </location>
</feature>
<dbReference type="EMBL" id="JADYXP020000019">
    <property type="protein sequence ID" value="KAL0105401.1"/>
    <property type="molecule type" value="Genomic_DNA"/>
</dbReference>
<evidence type="ECO:0000259" key="6">
    <source>
        <dbReference type="SMART" id="SM00701"/>
    </source>
</evidence>
<evidence type="ECO:0000256" key="3">
    <source>
        <dbReference type="ARBA" id="ARBA00022859"/>
    </source>
</evidence>
<dbReference type="AlphaFoldDB" id="A0AAW2ESN5"/>
<dbReference type="CDD" id="cd06583">
    <property type="entry name" value="PGRP"/>
    <property type="match status" value="2"/>
</dbReference>
<dbReference type="Pfam" id="PF01510">
    <property type="entry name" value="Amidase_2"/>
    <property type="match status" value="2"/>
</dbReference>
<evidence type="ECO:0000313" key="8">
    <source>
        <dbReference type="Proteomes" id="UP001430953"/>
    </source>
</evidence>
<dbReference type="PANTHER" id="PTHR11022">
    <property type="entry name" value="PEPTIDOGLYCAN RECOGNITION PROTEIN"/>
    <property type="match status" value="1"/>
</dbReference>
<evidence type="ECO:0000259" key="5">
    <source>
        <dbReference type="SMART" id="SM00644"/>
    </source>
</evidence>
<sequence>MRSSYPIRLSALCSLVLLGCLGHAVFAGSTDTEINHTNFINATECPRIVSREEWGARERISFEVLPVTPTPYVVIHHGGIRNYCRDEEACSVIVRSYQNLHMDDRGWWDIGYNFLIGEDGNAYEGRGWDYTGAHSPGYNTQSIGICILGDFSDFLPNADALKTLNELIARGVALGKIKKDYNVIGHRQARDTECPGETFYKYVVNLPGWTANPVPRISQAITTTDPTDQENSAVDVERNSSLNIISRAEWGARAPKSGIDNLKIKPAPFVIIHHSATAGCETQAVCQLRVRAFQNHHMDVKGWLDIGYNFVVGEDGNIYEGRGWGKAGAHSINYNSKSIGICIIGNFTNRTPNAAAIQAVTNLISDGVESSEINNEYKLLGHRQVSATACPGNKLYEMIKSWPNWSSQSN</sequence>
<comment type="caution">
    <text evidence="7">The sequence shown here is derived from an EMBL/GenBank/DDBJ whole genome shotgun (WGS) entry which is preliminary data.</text>
</comment>
<proteinExistence type="inferred from homology"/>
<keyword evidence="2" id="KW-0399">Innate immunity</keyword>
<dbReference type="InterPro" id="IPR002502">
    <property type="entry name" value="Amidase_domain"/>
</dbReference>
<gene>
    <name evidence="7" type="ORF">PUN28_016803</name>
</gene>